<dbReference type="GO" id="GO:0003964">
    <property type="term" value="F:RNA-directed DNA polymerase activity"/>
    <property type="evidence" value="ECO:0007669"/>
    <property type="project" value="UniProtKB-KW"/>
</dbReference>
<feature type="compositionally biased region" description="Low complexity" evidence="7">
    <location>
        <begin position="243"/>
        <end position="260"/>
    </location>
</feature>
<dbReference type="InterPro" id="IPR000477">
    <property type="entry name" value="RT_dom"/>
</dbReference>
<dbReference type="FunFam" id="3.30.420.10:FF:000063">
    <property type="entry name" value="Retrovirus-related Pol polyprotein from transposon 297-like Protein"/>
    <property type="match status" value="1"/>
</dbReference>
<dbReference type="PaxDb" id="121845-A0A3Q0JJN5"/>
<dbReference type="STRING" id="121845.A0A3Q0JJN5"/>
<dbReference type="Gene3D" id="3.30.70.270">
    <property type="match status" value="2"/>
</dbReference>
<dbReference type="InterPro" id="IPR012337">
    <property type="entry name" value="RNaseH-like_sf"/>
</dbReference>
<dbReference type="GO" id="GO:0004519">
    <property type="term" value="F:endonuclease activity"/>
    <property type="evidence" value="ECO:0007669"/>
    <property type="project" value="UniProtKB-KW"/>
</dbReference>
<evidence type="ECO:0000256" key="3">
    <source>
        <dbReference type="ARBA" id="ARBA00022722"/>
    </source>
</evidence>
<keyword evidence="4" id="KW-0255">Endonuclease</keyword>
<dbReference type="RefSeq" id="XP_026687353.1">
    <property type="nucleotide sequence ID" value="XM_026831552.1"/>
</dbReference>
<dbReference type="Gene3D" id="1.10.340.70">
    <property type="match status" value="1"/>
</dbReference>
<name>A0A3Q0JJN5_DIACI</name>
<evidence type="ECO:0000256" key="4">
    <source>
        <dbReference type="ARBA" id="ARBA00022759"/>
    </source>
</evidence>
<keyword evidence="3" id="KW-0540">Nuclease</keyword>
<evidence type="ECO:0000313" key="10">
    <source>
        <dbReference type="Proteomes" id="UP000079169"/>
    </source>
</evidence>
<accession>A0A3Q0JJN5</accession>
<feature type="domain" description="Integrase catalytic" evidence="9">
    <location>
        <begin position="1077"/>
        <end position="1248"/>
    </location>
</feature>
<dbReference type="EC" id="2.7.7.49" evidence="1"/>
<dbReference type="PROSITE" id="PS50994">
    <property type="entry name" value="INTEGRASE"/>
    <property type="match status" value="1"/>
</dbReference>
<proteinExistence type="predicted"/>
<dbReference type="PROSITE" id="PS50878">
    <property type="entry name" value="RT_POL"/>
    <property type="match status" value="1"/>
</dbReference>
<dbReference type="InterPro" id="IPR043128">
    <property type="entry name" value="Rev_trsase/Diguanyl_cyclase"/>
</dbReference>
<dbReference type="InterPro" id="IPR001584">
    <property type="entry name" value="Integrase_cat-core"/>
</dbReference>
<evidence type="ECO:0000259" key="8">
    <source>
        <dbReference type="PROSITE" id="PS50878"/>
    </source>
</evidence>
<dbReference type="PANTHER" id="PTHR37984:SF5">
    <property type="entry name" value="PROTEIN NYNRIN-LIKE"/>
    <property type="match status" value="1"/>
</dbReference>
<dbReference type="GO" id="GO:0042575">
    <property type="term" value="C:DNA polymerase complex"/>
    <property type="evidence" value="ECO:0007669"/>
    <property type="project" value="UniProtKB-ARBA"/>
</dbReference>
<dbReference type="InterPro" id="IPR041577">
    <property type="entry name" value="RT_RNaseH_2"/>
</dbReference>
<dbReference type="InterPro" id="IPR041588">
    <property type="entry name" value="Integrase_H2C2"/>
</dbReference>
<keyword evidence="5" id="KW-0695">RNA-directed DNA polymerase</keyword>
<feature type="region of interest" description="Disordered" evidence="7">
    <location>
        <begin position="212"/>
        <end position="269"/>
    </location>
</feature>
<dbReference type="Gene3D" id="3.10.10.10">
    <property type="entry name" value="HIV Type 1 Reverse Transcriptase, subunit A, domain 1"/>
    <property type="match status" value="1"/>
</dbReference>
<keyword evidence="6" id="KW-0511">Multifunctional enzyme</keyword>
<feature type="domain" description="Reverse transcriptase" evidence="8">
    <location>
        <begin position="527"/>
        <end position="704"/>
    </location>
</feature>
<sequence length="1360" mass="156381">MVSEDEEKPETRQNVMSTSYNSQMKKFNLEAVNLDVEWRSWILAFKIFLKATALEKASNGRKVSLLLHHMGCEVLKIFSSFNLDIETVSYEELLAKFETYFTPKKNLALERNKFFNYKQSKGQSINNFITELRNLSATCEFKEEDDMLRDIFISNLHQDFNYIQEKLLELGNVSLTKCLGMALNLEISRKRLGELQDGEDCVMKVKSHFQSQNANNRNHVNKGQSSSFSNRNNTGQSNYSHVNRGYNNSYGQNQNYNRNSHGQSQNYGKNSFSQYNSNKICSKCGQIHRFKCPAQGKICQNCNKPNHFAKMCRNRYVKYLNCDQPDQYFVGQVNSRNISNEKWTINMFVLTSPTKNHVSCQIDTGSEVNLMSEYTYKNVFYLSNYKIRKCHNVKLKSYNNDEIPIIGTVSLLCQFSQGSKQYVDFYVTKVQQCTIIGLQTSQKLGLIKKLFVVKSEVNDNNQFVNNNSNYSNILSRYNDLFDGIGLLPGKHSIPFDYSAPSHIDAPRKVPFKIREKVKHEIDSMLQNGIICKVNEPCKYINSVVCVEKPDHSIRVCLDPRYINKYILRSKLNIPTIESLTSDISQAKIFSVLDAKSGFWSLELDEESSKLTCFNTEWGVFRYLRLPFGISSASETFQHTLQNLFCDIQGLVIYIDDVLIYGKDKQEHDRRLLDFLNKARQVGLKLNKSKLQIGQSSVKFMGHVLTQNGLSPQDAKLKTIENMCPPTSVKELQRFLGVVTYLGKYIKNLSLETVNMRSLLKKNVPWNWNANHENEFNNLKKIISQAPVLTYFDPNKKITLSVDSSCEAMGAVLLHGKNPIAYASKSLNDCQKRYSQIEKELLAIVFGCTKFHSYVYGQRIKVETDHKPLVSIFKKNLADVPQRLQRMILKLQCYDLEVEYVPGKEMFIADTLSRAKFKQPEIDSELEQTLNSLGEDLRVHCNFLVSSINVTDNQLEKIKIESLNDEILSTVMSYVKTKWPDHKCQVDERAKVYFNFKDDLHVINDILFKNKSIVIPKSMQNEMLNRMHEGHSGIAASKNLVRGVIFWPSMNSDIENFIQNCHICLKYSKNNVKQTLHPHEIPNLPWEKLGTDLFYFNSKTYLIVVDYFSKYPEIAMLNSSNCQSVILQLKSIFSRHGIPKELISDNGPPYNSAQFKIFCHAWGIEHKTSSPYFPQSNGQVERTIGTIKNMLKKCLESGNDPYLALLNYRNTPKGDVCSPANLLMSRNLRSNLPISNDNLIPKSIELSKEREKILAKQDTMKMYYDRNARDLPKIGSGDGVVFKQKPQSDWVPATVVQELVPNRSFRIKTPDGVLYDRNRVHIKKMTPKSTGLPPDNQCLITPRRSTRPRVKPLRFADYVPH</sequence>
<evidence type="ECO:0000313" key="11">
    <source>
        <dbReference type="RefSeq" id="XP_026687353.1"/>
    </source>
</evidence>
<dbReference type="GO" id="GO:0003676">
    <property type="term" value="F:nucleic acid binding"/>
    <property type="evidence" value="ECO:0007669"/>
    <property type="project" value="InterPro"/>
</dbReference>
<dbReference type="SUPFAM" id="SSF56672">
    <property type="entry name" value="DNA/RNA polymerases"/>
    <property type="match status" value="1"/>
</dbReference>
<evidence type="ECO:0000256" key="7">
    <source>
        <dbReference type="SAM" id="MobiDB-lite"/>
    </source>
</evidence>
<dbReference type="InterPro" id="IPR050951">
    <property type="entry name" value="Retrovirus_Pol_polyprotein"/>
</dbReference>
<keyword evidence="2" id="KW-0808">Transferase</keyword>
<evidence type="ECO:0000256" key="5">
    <source>
        <dbReference type="ARBA" id="ARBA00022918"/>
    </source>
</evidence>
<dbReference type="InterPro" id="IPR036397">
    <property type="entry name" value="RNaseH_sf"/>
</dbReference>
<dbReference type="GO" id="GO:0015074">
    <property type="term" value="P:DNA integration"/>
    <property type="evidence" value="ECO:0007669"/>
    <property type="project" value="InterPro"/>
</dbReference>
<keyword evidence="4" id="KW-0378">Hydrolase</keyword>
<dbReference type="GeneID" id="113472014"/>
<evidence type="ECO:0000259" key="9">
    <source>
        <dbReference type="PROSITE" id="PS50994"/>
    </source>
</evidence>
<organism evidence="10 11">
    <name type="scientific">Diaphorina citri</name>
    <name type="common">Asian citrus psyllid</name>
    <dbReference type="NCBI Taxonomy" id="121845"/>
    <lineage>
        <taxon>Eukaryota</taxon>
        <taxon>Metazoa</taxon>
        <taxon>Ecdysozoa</taxon>
        <taxon>Arthropoda</taxon>
        <taxon>Hexapoda</taxon>
        <taxon>Insecta</taxon>
        <taxon>Pterygota</taxon>
        <taxon>Neoptera</taxon>
        <taxon>Paraneoptera</taxon>
        <taxon>Hemiptera</taxon>
        <taxon>Sternorrhyncha</taxon>
        <taxon>Psylloidea</taxon>
        <taxon>Psyllidae</taxon>
        <taxon>Diaphorininae</taxon>
        <taxon>Diaphorina</taxon>
    </lineage>
</organism>
<dbReference type="FunFam" id="3.30.70.270:FF:000023">
    <property type="entry name" value="Pol"/>
    <property type="match status" value="1"/>
</dbReference>
<dbReference type="Pfam" id="PF17919">
    <property type="entry name" value="RT_RNaseH_2"/>
    <property type="match status" value="1"/>
</dbReference>
<dbReference type="Proteomes" id="UP000079169">
    <property type="component" value="Unplaced"/>
</dbReference>
<dbReference type="FunFam" id="3.10.20.370:FF:000001">
    <property type="entry name" value="Retrovirus-related Pol polyprotein from transposon 17.6-like protein"/>
    <property type="match status" value="1"/>
</dbReference>
<dbReference type="CDD" id="cd05481">
    <property type="entry name" value="retropepsin_like_LTR_1"/>
    <property type="match status" value="1"/>
</dbReference>
<dbReference type="KEGG" id="dci:113472014"/>
<dbReference type="Gene3D" id="3.10.20.370">
    <property type="match status" value="1"/>
</dbReference>
<dbReference type="Pfam" id="PF00665">
    <property type="entry name" value="rve"/>
    <property type="match status" value="1"/>
</dbReference>
<keyword evidence="2" id="KW-0548">Nucleotidyltransferase</keyword>
<protein>
    <recommendedName>
        <fullName evidence="1">RNA-directed DNA polymerase</fullName>
        <ecNumber evidence="1">2.7.7.49</ecNumber>
    </recommendedName>
</protein>
<dbReference type="CDD" id="cd01647">
    <property type="entry name" value="RT_LTR"/>
    <property type="match status" value="1"/>
</dbReference>
<dbReference type="PANTHER" id="PTHR37984">
    <property type="entry name" value="PROTEIN CBG26694"/>
    <property type="match status" value="1"/>
</dbReference>
<keyword evidence="10" id="KW-1185">Reference proteome</keyword>
<dbReference type="FunFam" id="1.10.340.70:FF:000003">
    <property type="entry name" value="Protein CBG25708"/>
    <property type="match status" value="1"/>
</dbReference>
<dbReference type="Gene3D" id="3.30.420.10">
    <property type="entry name" value="Ribonuclease H-like superfamily/Ribonuclease H"/>
    <property type="match status" value="1"/>
</dbReference>
<gene>
    <name evidence="11" type="primary">LOC113472014</name>
</gene>
<evidence type="ECO:0000256" key="6">
    <source>
        <dbReference type="ARBA" id="ARBA00023268"/>
    </source>
</evidence>
<evidence type="ECO:0000256" key="2">
    <source>
        <dbReference type="ARBA" id="ARBA00022695"/>
    </source>
</evidence>
<evidence type="ECO:0000256" key="1">
    <source>
        <dbReference type="ARBA" id="ARBA00012493"/>
    </source>
</evidence>
<reference evidence="11" key="1">
    <citation type="submission" date="2025-08" db="UniProtKB">
        <authorList>
            <consortium name="RefSeq"/>
        </authorList>
    </citation>
    <scope>IDENTIFICATION</scope>
</reference>
<feature type="compositionally biased region" description="Polar residues" evidence="7">
    <location>
        <begin position="212"/>
        <end position="241"/>
    </location>
</feature>
<dbReference type="SUPFAM" id="SSF53098">
    <property type="entry name" value="Ribonuclease H-like"/>
    <property type="match status" value="1"/>
</dbReference>
<dbReference type="CDD" id="cd09274">
    <property type="entry name" value="RNase_HI_RT_Ty3"/>
    <property type="match status" value="1"/>
</dbReference>
<dbReference type="Pfam" id="PF00078">
    <property type="entry name" value="RVT_1"/>
    <property type="match status" value="1"/>
</dbReference>
<dbReference type="Pfam" id="PF17921">
    <property type="entry name" value="Integrase_H2C2"/>
    <property type="match status" value="1"/>
</dbReference>
<dbReference type="InterPro" id="IPR043502">
    <property type="entry name" value="DNA/RNA_pol_sf"/>
</dbReference>